<feature type="compositionally biased region" description="Polar residues" evidence="1">
    <location>
        <begin position="101"/>
        <end position="115"/>
    </location>
</feature>
<feature type="region of interest" description="Disordered" evidence="1">
    <location>
        <begin position="318"/>
        <end position="350"/>
    </location>
</feature>
<gene>
    <name evidence="2" type="ORF">PR048_027987</name>
</gene>
<name>A0ABQ9GI13_9NEOP</name>
<protein>
    <submittedName>
        <fullName evidence="2">Uncharacterized protein</fullName>
    </submittedName>
</protein>
<feature type="compositionally biased region" description="Polar residues" evidence="1">
    <location>
        <begin position="74"/>
        <end position="92"/>
    </location>
</feature>
<feature type="region of interest" description="Disordered" evidence="1">
    <location>
        <begin position="73"/>
        <end position="123"/>
    </location>
</feature>
<feature type="region of interest" description="Disordered" evidence="1">
    <location>
        <begin position="169"/>
        <end position="189"/>
    </location>
</feature>
<proteinExistence type="predicted"/>
<accession>A0ABQ9GI13</accession>
<evidence type="ECO:0000313" key="2">
    <source>
        <dbReference type="EMBL" id="KAJ8871660.1"/>
    </source>
</evidence>
<dbReference type="EMBL" id="JARBHB010000012">
    <property type="protein sequence ID" value="KAJ8871660.1"/>
    <property type="molecule type" value="Genomic_DNA"/>
</dbReference>
<reference evidence="2 3" key="1">
    <citation type="submission" date="2023-02" db="EMBL/GenBank/DDBJ databases">
        <title>LHISI_Scaffold_Assembly.</title>
        <authorList>
            <person name="Stuart O.P."/>
            <person name="Cleave R."/>
            <person name="Magrath M.J.L."/>
            <person name="Mikheyev A.S."/>
        </authorList>
    </citation>
    <scope>NUCLEOTIDE SEQUENCE [LARGE SCALE GENOMIC DNA]</scope>
    <source>
        <strain evidence="2">Daus_M_001</strain>
        <tissue evidence="2">Leg muscle</tissue>
    </source>
</reference>
<sequence length="350" mass="37599">MAGLLSLLGGGNGVCWLTQQGDMFGCGWQAVTPLVLVGGTASWSSMRSTPRNYAGYKQEDGNYEAKSLAELENQRNSNQQDAEHGQSGQLYSPSPARKGDSSLSAQKGSDTSATPHSPRLSRGCRGMNIALMDAHSLGSARPLGPAKTRCFCECGGTMAAQVRQPFRNSTRPQVVERGSPGSRVSGNIPIPHRDQLAGSTAPSSLNLGIWVAQYEMMKHICWICLVIKAGRVISSDIINISHAVDCEPTIASDVACLWAVGQDYEICPYATFSLPGTGKAASIQNMDYYMQFQTFGQQECYSGQPQASRKHYSHVRGRSSASCTSRETKLANSSNSPPDGLSLGKSWPYT</sequence>
<organism evidence="2 3">
    <name type="scientific">Dryococelus australis</name>
    <dbReference type="NCBI Taxonomy" id="614101"/>
    <lineage>
        <taxon>Eukaryota</taxon>
        <taxon>Metazoa</taxon>
        <taxon>Ecdysozoa</taxon>
        <taxon>Arthropoda</taxon>
        <taxon>Hexapoda</taxon>
        <taxon>Insecta</taxon>
        <taxon>Pterygota</taxon>
        <taxon>Neoptera</taxon>
        <taxon>Polyneoptera</taxon>
        <taxon>Phasmatodea</taxon>
        <taxon>Verophasmatodea</taxon>
        <taxon>Anareolatae</taxon>
        <taxon>Phasmatidae</taxon>
        <taxon>Eurycanthinae</taxon>
        <taxon>Dryococelus</taxon>
    </lineage>
</organism>
<evidence type="ECO:0000256" key="1">
    <source>
        <dbReference type="SAM" id="MobiDB-lite"/>
    </source>
</evidence>
<keyword evidence="3" id="KW-1185">Reference proteome</keyword>
<comment type="caution">
    <text evidence="2">The sequence shown here is derived from an EMBL/GenBank/DDBJ whole genome shotgun (WGS) entry which is preliminary data.</text>
</comment>
<evidence type="ECO:0000313" key="3">
    <source>
        <dbReference type="Proteomes" id="UP001159363"/>
    </source>
</evidence>
<dbReference type="Proteomes" id="UP001159363">
    <property type="component" value="Chromosome 11"/>
</dbReference>
<feature type="compositionally biased region" description="Polar residues" evidence="1">
    <location>
        <begin position="319"/>
        <end position="337"/>
    </location>
</feature>